<feature type="non-terminal residue" evidence="1">
    <location>
        <position position="1"/>
    </location>
</feature>
<accession>A0A9N9PEF2</accession>
<name>A0A9N9PEF2_9GLOM</name>
<dbReference type="AlphaFoldDB" id="A0A9N9PEF2"/>
<dbReference type="OrthoDB" id="29596at2759"/>
<comment type="caution">
    <text evidence="1">The sequence shown here is derived from an EMBL/GenBank/DDBJ whole genome shotgun (WGS) entry which is preliminary data.</text>
</comment>
<feature type="non-terminal residue" evidence="1">
    <location>
        <position position="73"/>
    </location>
</feature>
<dbReference type="Proteomes" id="UP000789396">
    <property type="component" value="Unassembled WGS sequence"/>
</dbReference>
<protein>
    <submittedName>
        <fullName evidence="1">17289_t:CDS:1</fullName>
    </submittedName>
</protein>
<sequence length="73" mass="8554">IDFDESVKESRIVVKPHVDEFEVAREISTSIPTEFASTLNVIYFPQLGYLVTVPLKPEWRDEEDFKIDGLYYQ</sequence>
<evidence type="ECO:0000313" key="1">
    <source>
        <dbReference type="EMBL" id="CAG8812394.1"/>
    </source>
</evidence>
<organism evidence="1 2">
    <name type="scientific">Racocetra fulgida</name>
    <dbReference type="NCBI Taxonomy" id="60492"/>
    <lineage>
        <taxon>Eukaryota</taxon>
        <taxon>Fungi</taxon>
        <taxon>Fungi incertae sedis</taxon>
        <taxon>Mucoromycota</taxon>
        <taxon>Glomeromycotina</taxon>
        <taxon>Glomeromycetes</taxon>
        <taxon>Diversisporales</taxon>
        <taxon>Gigasporaceae</taxon>
        <taxon>Racocetra</taxon>
    </lineage>
</organism>
<proteinExistence type="predicted"/>
<keyword evidence="2" id="KW-1185">Reference proteome</keyword>
<evidence type="ECO:0000313" key="2">
    <source>
        <dbReference type="Proteomes" id="UP000789396"/>
    </source>
</evidence>
<reference evidence="1" key="1">
    <citation type="submission" date="2021-06" db="EMBL/GenBank/DDBJ databases">
        <authorList>
            <person name="Kallberg Y."/>
            <person name="Tangrot J."/>
            <person name="Rosling A."/>
        </authorList>
    </citation>
    <scope>NUCLEOTIDE SEQUENCE</scope>
    <source>
        <strain evidence="1">IN212</strain>
    </source>
</reference>
<dbReference type="EMBL" id="CAJVPZ010086915">
    <property type="protein sequence ID" value="CAG8812394.1"/>
    <property type="molecule type" value="Genomic_DNA"/>
</dbReference>
<gene>
    <name evidence="1" type="ORF">RFULGI_LOCUS18901</name>
</gene>